<organism evidence="2 3">
    <name type="scientific">Lophium mytilinum</name>
    <dbReference type="NCBI Taxonomy" id="390894"/>
    <lineage>
        <taxon>Eukaryota</taxon>
        <taxon>Fungi</taxon>
        <taxon>Dikarya</taxon>
        <taxon>Ascomycota</taxon>
        <taxon>Pezizomycotina</taxon>
        <taxon>Dothideomycetes</taxon>
        <taxon>Pleosporomycetidae</taxon>
        <taxon>Mytilinidiales</taxon>
        <taxon>Mytilinidiaceae</taxon>
        <taxon>Lophium</taxon>
    </lineage>
</organism>
<sequence>MPTATTSNIRGWSGYTAALFFVSLSALAVKLMHLSDAAAALAELPFQDVVHSLTFPNKHRLREHYTGIEPLDVGLRFLVAAFLPGAAGWDLGCQIQQIYFIVSCLALVAIWAVEAGRVGNSRAVTSFTSVWPLLYQTIGGAIIIPLYYLFYIRESSQLDYWSPISQRIPTSYAKALLPSLIIGYILPTFFMYLPFPDPGLNITQGTIALWQVSPIIVNVLLFFISTTMGKEPATPKATASQSPGTLKYLDLIYITCFAITASTHIAVVTICLLSSSPQMSLKHALWRVPLGNEIAMSEALHYIFQVDFQIIFTAMVAGSFLTLWDLKRVGRMDISLASAATMMTMGVLCVGPAATAIAVSYVREGMLAVKNKRRPSSVAG</sequence>
<feature type="transmembrane region" description="Helical" evidence="1">
    <location>
        <begin position="12"/>
        <end position="32"/>
    </location>
</feature>
<name>A0A6A6Q7W2_9PEZI</name>
<dbReference type="AlphaFoldDB" id="A0A6A6Q7W2"/>
<keyword evidence="1" id="KW-0812">Transmembrane</keyword>
<accession>A0A6A6Q7W2</accession>
<keyword evidence="1" id="KW-1133">Transmembrane helix</keyword>
<feature type="transmembrane region" description="Helical" evidence="1">
    <location>
        <begin position="207"/>
        <end position="227"/>
    </location>
</feature>
<gene>
    <name evidence="2" type="ORF">BU16DRAFT_545529</name>
</gene>
<evidence type="ECO:0000313" key="3">
    <source>
        <dbReference type="Proteomes" id="UP000799750"/>
    </source>
</evidence>
<dbReference type="EMBL" id="MU004203">
    <property type="protein sequence ID" value="KAF2488538.1"/>
    <property type="molecule type" value="Genomic_DNA"/>
</dbReference>
<dbReference type="Proteomes" id="UP000799750">
    <property type="component" value="Unassembled WGS sequence"/>
</dbReference>
<keyword evidence="3" id="KW-1185">Reference proteome</keyword>
<protein>
    <submittedName>
        <fullName evidence="2">Uncharacterized protein</fullName>
    </submittedName>
</protein>
<feature type="transmembrane region" description="Helical" evidence="1">
    <location>
        <begin position="172"/>
        <end position="195"/>
    </location>
</feature>
<feature type="transmembrane region" description="Helical" evidence="1">
    <location>
        <begin position="336"/>
        <end position="362"/>
    </location>
</feature>
<feature type="transmembrane region" description="Helical" evidence="1">
    <location>
        <begin position="133"/>
        <end position="151"/>
    </location>
</feature>
<dbReference type="OrthoDB" id="10029326at2759"/>
<proteinExistence type="predicted"/>
<reference evidence="2" key="1">
    <citation type="journal article" date="2020" name="Stud. Mycol.">
        <title>101 Dothideomycetes genomes: a test case for predicting lifestyles and emergence of pathogens.</title>
        <authorList>
            <person name="Haridas S."/>
            <person name="Albert R."/>
            <person name="Binder M."/>
            <person name="Bloem J."/>
            <person name="Labutti K."/>
            <person name="Salamov A."/>
            <person name="Andreopoulos B."/>
            <person name="Baker S."/>
            <person name="Barry K."/>
            <person name="Bills G."/>
            <person name="Bluhm B."/>
            <person name="Cannon C."/>
            <person name="Castanera R."/>
            <person name="Culley D."/>
            <person name="Daum C."/>
            <person name="Ezra D."/>
            <person name="Gonzalez J."/>
            <person name="Henrissat B."/>
            <person name="Kuo A."/>
            <person name="Liang C."/>
            <person name="Lipzen A."/>
            <person name="Lutzoni F."/>
            <person name="Magnuson J."/>
            <person name="Mondo S."/>
            <person name="Nolan M."/>
            <person name="Ohm R."/>
            <person name="Pangilinan J."/>
            <person name="Park H.-J."/>
            <person name="Ramirez L."/>
            <person name="Alfaro M."/>
            <person name="Sun H."/>
            <person name="Tritt A."/>
            <person name="Yoshinaga Y."/>
            <person name="Zwiers L.-H."/>
            <person name="Turgeon B."/>
            <person name="Goodwin S."/>
            <person name="Spatafora J."/>
            <person name="Crous P."/>
            <person name="Grigoriev I."/>
        </authorList>
    </citation>
    <scope>NUCLEOTIDE SEQUENCE</scope>
    <source>
        <strain evidence="2">CBS 269.34</strain>
    </source>
</reference>
<evidence type="ECO:0000313" key="2">
    <source>
        <dbReference type="EMBL" id="KAF2488538.1"/>
    </source>
</evidence>
<feature type="transmembrane region" description="Helical" evidence="1">
    <location>
        <begin position="248"/>
        <end position="275"/>
    </location>
</feature>
<feature type="transmembrane region" description="Helical" evidence="1">
    <location>
        <begin position="302"/>
        <end position="324"/>
    </location>
</feature>
<keyword evidence="1" id="KW-0472">Membrane</keyword>
<evidence type="ECO:0000256" key="1">
    <source>
        <dbReference type="SAM" id="Phobius"/>
    </source>
</evidence>
<feature type="transmembrane region" description="Helical" evidence="1">
    <location>
        <begin position="98"/>
        <end position="113"/>
    </location>
</feature>